<proteinExistence type="predicted"/>
<dbReference type="Proteomes" id="UP000324767">
    <property type="component" value="Unassembled WGS sequence"/>
</dbReference>
<dbReference type="AlphaFoldDB" id="A0A5M8PEK6"/>
<protein>
    <submittedName>
        <fullName evidence="1">Uncharacterized protein</fullName>
    </submittedName>
</protein>
<evidence type="ECO:0000313" key="1">
    <source>
        <dbReference type="EMBL" id="KAA6407310.1"/>
    </source>
</evidence>
<gene>
    <name evidence="1" type="ORF">FRX48_08858</name>
</gene>
<name>A0A5M8PEK6_9LECA</name>
<sequence length="142" mass="16040">MTPTSPRSLTFSMTPAFPNLAAGSDSTTLPPSQYFSPGYGVRQMRRVRSFVPVSHDKDASHKPLAFTQATSLYNLICRVKDESTPRSNEVKALMWELDECSLAWAANAFYAEEYELREFPDFSLLDERMAEDKLSAIAKYLD</sequence>
<evidence type="ECO:0000313" key="2">
    <source>
        <dbReference type="Proteomes" id="UP000324767"/>
    </source>
</evidence>
<reference evidence="1 2" key="1">
    <citation type="submission" date="2019-09" db="EMBL/GenBank/DDBJ databases">
        <title>The hologenome of the rock-dwelling lichen Lasallia pustulata.</title>
        <authorList>
            <person name="Greshake Tzovaras B."/>
            <person name="Segers F."/>
            <person name="Bicker A."/>
            <person name="Dal Grande F."/>
            <person name="Otte J."/>
            <person name="Hankeln T."/>
            <person name="Schmitt I."/>
            <person name="Ebersberger I."/>
        </authorList>
    </citation>
    <scope>NUCLEOTIDE SEQUENCE [LARGE SCALE GENOMIC DNA]</scope>
    <source>
        <strain evidence="1">A1-1</strain>
    </source>
</reference>
<accession>A0A5M8PEK6</accession>
<organism evidence="1 2">
    <name type="scientific">Lasallia pustulata</name>
    <dbReference type="NCBI Taxonomy" id="136370"/>
    <lineage>
        <taxon>Eukaryota</taxon>
        <taxon>Fungi</taxon>
        <taxon>Dikarya</taxon>
        <taxon>Ascomycota</taxon>
        <taxon>Pezizomycotina</taxon>
        <taxon>Lecanoromycetes</taxon>
        <taxon>OSLEUM clade</taxon>
        <taxon>Umbilicariomycetidae</taxon>
        <taxon>Umbilicariales</taxon>
        <taxon>Umbilicariaceae</taxon>
        <taxon>Lasallia</taxon>
    </lineage>
</organism>
<dbReference type="EMBL" id="VXIT01000018">
    <property type="protein sequence ID" value="KAA6407310.1"/>
    <property type="molecule type" value="Genomic_DNA"/>
</dbReference>
<comment type="caution">
    <text evidence="1">The sequence shown here is derived from an EMBL/GenBank/DDBJ whole genome shotgun (WGS) entry which is preliminary data.</text>
</comment>